<dbReference type="InterPro" id="IPR002577">
    <property type="entry name" value="HTH_HxlR"/>
</dbReference>
<dbReference type="AlphaFoldDB" id="A0A6V8KQX5"/>
<comment type="caution">
    <text evidence="5">The sequence shown here is derived from an EMBL/GenBank/DDBJ whole genome shotgun (WGS) entry which is preliminary data.</text>
</comment>
<dbReference type="SUPFAM" id="SSF55718">
    <property type="entry name" value="SCP-like"/>
    <property type="match status" value="1"/>
</dbReference>
<evidence type="ECO:0000259" key="4">
    <source>
        <dbReference type="PROSITE" id="PS51118"/>
    </source>
</evidence>
<dbReference type="InterPro" id="IPR011991">
    <property type="entry name" value="ArsR-like_HTH"/>
</dbReference>
<sequence length="221" mass="23740">MVGKRGYNDGCALSHGLDLVGERWALLVVRELLLGPKRFTDLQSDLPGVSADVLTQRLRDLQAAGLVVRRRLGPPAPAWVYELTDWGAELGPVVTDLARWASRSPALPVHAPISASSLILSLRALFDPDAAAGFTATVALRLGVEEFTVRITAGTFDIVRGGEGQPDVTFLTDTETLTGLLHEGLSLGKAHRSGRLELTGDWAVAERFRTLFPLPTPVAVT</sequence>
<dbReference type="EMBL" id="BLPF01000005">
    <property type="protein sequence ID" value="GFJ86244.1"/>
    <property type="molecule type" value="Genomic_DNA"/>
</dbReference>
<evidence type="ECO:0000256" key="2">
    <source>
        <dbReference type="ARBA" id="ARBA00023125"/>
    </source>
</evidence>
<dbReference type="Pfam" id="PF01638">
    <property type="entry name" value="HxlR"/>
    <property type="match status" value="1"/>
</dbReference>
<dbReference type="InterPro" id="IPR036388">
    <property type="entry name" value="WH-like_DNA-bd_sf"/>
</dbReference>
<feature type="domain" description="HTH hxlR-type" evidence="4">
    <location>
        <begin position="11"/>
        <end position="109"/>
    </location>
</feature>
<dbReference type="Proteomes" id="UP000482800">
    <property type="component" value="Unassembled WGS sequence"/>
</dbReference>
<dbReference type="PANTHER" id="PTHR33204">
    <property type="entry name" value="TRANSCRIPTIONAL REGULATOR, MARR FAMILY"/>
    <property type="match status" value="1"/>
</dbReference>
<dbReference type="Pfam" id="PF02036">
    <property type="entry name" value="SCP2"/>
    <property type="match status" value="1"/>
</dbReference>
<proteinExistence type="predicted"/>
<keyword evidence="3" id="KW-0804">Transcription</keyword>
<dbReference type="GO" id="GO:0003677">
    <property type="term" value="F:DNA binding"/>
    <property type="evidence" value="ECO:0007669"/>
    <property type="project" value="UniProtKB-KW"/>
</dbReference>
<dbReference type="PANTHER" id="PTHR33204:SF18">
    <property type="entry name" value="TRANSCRIPTIONAL REGULATORY PROTEIN"/>
    <property type="match status" value="1"/>
</dbReference>
<evidence type="ECO:0000256" key="3">
    <source>
        <dbReference type="ARBA" id="ARBA00023163"/>
    </source>
</evidence>
<dbReference type="SUPFAM" id="SSF46785">
    <property type="entry name" value="Winged helix' DNA-binding domain"/>
    <property type="match status" value="1"/>
</dbReference>
<protein>
    <submittedName>
        <fullName evidence="5">Transcriptional regulator</fullName>
    </submittedName>
</protein>
<dbReference type="RefSeq" id="WP_173071974.1">
    <property type="nucleotide sequence ID" value="NZ_BAABGO010000002.1"/>
</dbReference>
<evidence type="ECO:0000313" key="6">
    <source>
        <dbReference type="Proteomes" id="UP000482800"/>
    </source>
</evidence>
<dbReference type="PROSITE" id="PS51118">
    <property type="entry name" value="HTH_HXLR"/>
    <property type="match status" value="1"/>
</dbReference>
<dbReference type="InterPro" id="IPR003033">
    <property type="entry name" value="SCP2_sterol-bd_dom"/>
</dbReference>
<dbReference type="CDD" id="cd00090">
    <property type="entry name" value="HTH_ARSR"/>
    <property type="match status" value="1"/>
</dbReference>
<gene>
    <name evidence="5" type="ORF">Phou_104240</name>
</gene>
<evidence type="ECO:0000313" key="5">
    <source>
        <dbReference type="EMBL" id="GFJ86244.1"/>
    </source>
</evidence>
<organism evidence="5 6">
    <name type="scientific">Phytohabitans houttuyneae</name>
    <dbReference type="NCBI Taxonomy" id="1076126"/>
    <lineage>
        <taxon>Bacteria</taxon>
        <taxon>Bacillati</taxon>
        <taxon>Actinomycetota</taxon>
        <taxon>Actinomycetes</taxon>
        <taxon>Micromonosporales</taxon>
        <taxon>Micromonosporaceae</taxon>
    </lineage>
</organism>
<keyword evidence="6" id="KW-1185">Reference proteome</keyword>
<dbReference type="Gene3D" id="1.10.10.10">
    <property type="entry name" value="Winged helix-like DNA-binding domain superfamily/Winged helix DNA-binding domain"/>
    <property type="match status" value="1"/>
</dbReference>
<accession>A0A6V8KQX5</accession>
<dbReference type="Gene3D" id="3.30.1050.10">
    <property type="entry name" value="SCP2 sterol-binding domain"/>
    <property type="match status" value="1"/>
</dbReference>
<dbReference type="InterPro" id="IPR036527">
    <property type="entry name" value="SCP2_sterol-bd_dom_sf"/>
</dbReference>
<keyword evidence="2" id="KW-0238">DNA-binding</keyword>
<dbReference type="InterPro" id="IPR036390">
    <property type="entry name" value="WH_DNA-bd_sf"/>
</dbReference>
<keyword evidence="1" id="KW-0805">Transcription regulation</keyword>
<name>A0A6V8KQX5_9ACTN</name>
<reference evidence="5 6" key="1">
    <citation type="submission" date="2020-03" db="EMBL/GenBank/DDBJ databases">
        <title>Whole genome shotgun sequence of Phytohabitans houttuyneae NBRC 108639.</title>
        <authorList>
            <person name="Komaki H."/>
            <person name="Tamura T."/>
        </authorList>
    </citation>
    <scope>NUCLEOTIDE SEQUENCE [LARGE SCALE GENOMIC DNA]</scope>
    <source>
        <strain evidence="5 6">NBRC 108639</strain>
    </source>
</reference>
<reference evidence="5 6" key="2">
    <citation type="submission" date="2020-03" db="EMBL/GenBank/DDBJ databases">
        <authorList>
            <person name="Ichikawa N."/>
            <person name="Kimura A."/>
            <person name="Kitahashi Y."/>
            <person name="Uohara A."/>
        </authorList>
    </citation>
    <scope>NUCLEOTIDE SEQUENCE [LARGE SCALE GENOMIC DNA]</scope>
    <source>
        <strain evidence="5 6">NBRC 108639</strain>
    </source>
</reference>
<evidence type="ECO:0000256" key="1">
    <source>
        <dbReference type="ARBA" id="ARBA00023015"/>
    </source>
</evidence>